<evidence type="ECO:0000256" key="2">
    <source>
        <dbReference type="ARBA" id="ARBA00004240"/>
    </source>
</evidence>
<protein>
    <submittedName>
        <fullName evidence="7">Uncharacterized protein</fullName>
    </submittedName>
</protein>
<evidence type="ECO:0000256" key="4">
    <source>
        <dbReference type="ARBA" id="ARBA00022824"/>
    </source>
</evidence>
<comment type="subcellular location">
    <subcellularLocation>
        <location evidence="2">Endoplasmic reticulum</location>
    </subcellularLocation>
    <subcellularLocation>
        <location evidence="3">Membrane</location>
    </subcellularLocation>
    <subcellularLocation>
        <location evidence="1">Mitochondrion</location>
    </subcellularLocation>
</comment>
<comment type="caution">
    <text evidence="7">The sequence shown here is derived from an EMBL/GenBank/DDBJ whole genome shotgun (WGS) entry which is preliminary data.</text>
</comment>
<name>A0AAE0XMR4_9PEZI</name>
<keyword evidence="4" id="KW-0256">Endoplasmic reticulum</keyword>
<evidence type="ECO:0000256" key="1">
    <source>
        <dbReference type="ARBA" id="ARBA00004173"/>
    </source>
</evidence>
<gene>
    <name evidence="7" type="ORF">B0T22DRAFT_456099</name>
</gene>
<dbReference type="GO" id="GO:0005783">
    <property type="term" value="C:endoplasmic reticulum"/>
    <property type="evidence" value="ECO:0007669"/>
    <property type="project" value="UniProtKB-SubCell"/>
</dbReference>
<sequence>MPLGITTFSPVLYDPANSPIDVDDCFVHGLEGDSIDTWTWSNGVSSCCWPRDLLPRYFPNARIMTFGYNANILRNAVDGAILEFGNTLLTDLTANWDGHPSV</sequence>
<dbReference type="InterPro" id="IPR052374">
    <property type="entry name" value="SERAC1"/>
</dbReference>
<evidence type="ECO:0000313" key="8">
    <source>
        <dbReference type="Proteomes" id="UP001270362"/>
    </source>
</evidence>
<dbReference type="PANTHER" id="PTHR48182:SF2">
    <property type="entry name" value="PROTEIN SERAC1"/>
    <property type="match status" value="1"/>
</dbReference>
<dbReference type="GO" id="GO:0016020">
    <property type="term" value="C:membrane"/>
    <property type="evidence" value="ECO:0007669"/>
    <property type="project" value="UniProtKB-SubCell"/>
</dbReference>
<dbReference type="Proteomes" id="UP001270362">
    <property type="component" value="Unassembled WGS sequence"/>
</dbReference>
<dbReference type="PANTHER" id="PTHR48182">
    <property type="entry name" value="PROTEIN SERAC1"/>
    <property type="match status" value="1"/>
</dbReference>
<organism evidence="7 8">
    <name type="scientific">Podospora appendiculata</name>
    <dbReference type="NCBI Taxonomy" id="314037"/>
    <lineage>
        <taxon>Eukaryota</taxon>
        <taxon>Fungi</taxon>
        <taxon>Dikarya</taxon>
        <taxon>Ascomycota</taxon>
        <taxon>Pezizomycotina</taxon>
        <taxon>Sordariomycetes</taxon>
        <taxon>Sordariomycetidae</taxon>
        <taxon>Sordariales</taxon>
        <taxon>Podosporaceae</taxon>
        <taxon>Podospora</taxon>
    </lineage>
</organism>
<reference evidence="7" key="2">
    <citation type="submission" date="2023-06" db="EMBL/GenBank/DDBJ databases">
        <authorList>
            <consortium name="Lawrence Berkeley National Laboratory"/>
            <person name="Haridas S."/>
            <person name="Hensen N."/>
            <person name="Bonometti L."/>
            <person name="Westerberg I."/>
            <person name="Brannstrom I.O."/>
            <person name="Guillou S."/>
            <person name="Cros-Aarteil S."/>
            <person name="Calhoun S."/>
            <person name="Kuo A."/>
            <person name="Mondo S."/>
            <person name="Pangilinan J."/>
            <person name="Riley R."/>
            <person name="Labutti K."/>
            <person name="Andreopoulos B."/>
            <person name="Lipzen A."/>
            <person name="Chen C."/>
            <person name="Yanf M."/>
            <person name="Daum C."/>
            <person name="Ng V."/>
            <person name="Clum A."/>
            <person name="Steindorff A."/>
            <person name="Ohm R."/>
            <person name="Martin F."/>
            <person name="Silar P."/>
            <person name="Natvig D."/>
            <person name="Lalanne C."/>
            <person name="Gautier V."/>
            <person name="Ament-Velasquez S.L."/>
            <person name="Kruys A."/>
            <person name="Hutchinson M.I."/>
            <person name="Powell A.J."/>
            <person name="Barry K."/>
            <person name="Miller A.N."/>
            <person name="Grigoriev I.V."/>
            <person name="Debuchy R."/>
            <person name="Gladieux P."/>
            <person name="Thoren M.H."/>
            <person name="Johannesson H."/>
        </authorList>
    </citation>
    <scope>NUCLEOTIDE SEQUENCE</scope>
    <source>
        <strain evidence="7">CBS 314.62</strain>
    </source>
</reference>
<evidence type="ECO:0000256" key="6">
    <source>
        <dbReference type="ARBA" id="ARBA00023136"/>
    </source>
</evidence>
<evidence type="ECO:0000256" key="5">
    <source>
        <dbReference type="ARBA" id="ARBA00023128"/>
    </source>
</evidence>
<evidence type="ECO:0000256" key="3">
    <source>
        <dbReference type="ARBA" id="ARBA00004370"/>
    </source>
</evidence>
<dbReference type="GO" id="GO:0005739">
    <property type="term" value="C:mitochondrion"/>
    <property type="evidence" value="ECO:0007669"/>
    <property type="project" value="UniProtKB-SubCell"/>
</dbReference>
<keyword evidence="6" id="KW-0472">Membrane</keyword>
<dbReference type="AlphaFoldDB" id="A0AAE0XMR4"/>
<accession>A0AAE0XMR4</accession>
<evidence type="ECO:0000313" key="7">
    <source>
        <dbReference type="EMBL" id="KAK3695737.1"/>
    </source>
</evidence>
<dbReference type="EMBL" id="JAULSO010000001">
    <property type="protein sequence ID" value="KAK3695737.1"/>
    <property type="molecule type" value="Genomic_DNA"/>
</dbReference>
<proteinExistence type="predicted"/>
<reference evidence="7" key="1">
    <citation type="journal article" date="2023" name="Mol. Phylogenet. Evol.">
        <title>Genome-scale phylogeny and comparative genomics of the fungal order Sordariales.</title>
        <authorList>
            <person name="Hensen N."/>
            <person name="Bonometti L."/>
            <person name="Westerberg I."/>
            <person name="Brannstrom I.O."/>
            <person name="Guillou S."/>
            <person name="Cros-Aarteil S."/>
            <person name="Calhoun S."/>
            <person name="Haridas S."/>
            <person name="Kuo A."/>
            <person name="Mondo S."/>
            <person name="Pangilinan J."/>
            <person name="Riley R."/>
            <person name="LaButti K."/>
            <person name="Andreopoulos B."/>
            <person name="Lipzen A."/>
            <person name="Chen C."/>
            <person name="Yan M."/>
            <person name="Daum C."/>
            <person name="Ng V."/>
            <person name="Clum A."/>
            <person name="Steindorff A."/>
            <person name="Ohm R.A."/>
            <person name="Martin F."/>
            <person name="Silar P."/>
            <person name="Natvig D.O."/>
            <person name="Lalanne C."/>
            <person name="Gautier V."/>
            <person name="Ament-Velasquez S.L."/>
            <person name="Kruys A."/>
            <person name="Hutchinson M.I."/>
            <person name="Powell A.J."/>
            <person name="Barry K."/>
            <person name="Miller A.N."/>
            <person name="Grigoriev I.V."/>
            <person name="Debuchy R."/>
            <person name="Gladieux P."/>
            <person name="Hiltunen Thoren M."/>
            <person name="Johannesson H."/>
        </authorList>
    </citation>
    <scope>NUCLEOTIDE SEQUENCE</scope>
    <source>
        <strain evidence="7">CBS 314.62</strain>
    </source>
</reference>
<keyword evidence="5" id="KW-0496">Mitochondrion</keyword>
<keyword evidence="8" id="KW-1185">Reference proteome</keyword>